<comment type="caution">
    <text evidence="5">The sequence shown here is derived from an EMBL/GenBank/DDBJ whole genome shotgun (WGS) entry which is preliminary data.</text>
</comment>
<dbReference type="NCBIfam" id="NF000355">
    <property type="entry name" value="ribo_prot_ABC_F"/>
    <property type="match status" value="1"/>
</dbReference>
<organism evidence="5 6">
    <name type="scientific">Actinorhabdospora filicis</name>
    <dbReference type="NCBI Taxonomy" id="1785913"/>
    <lineage>
        <taxon>Bacteria</taxon>
        <taxon>Bacillati</taxon>
        <taxon>Actinomycetota</taxon>
        <taxon>Actinomycetes</taxon>
        <taxon>Micromonosporales</taxon>
        <taxon>Micromonosporaceae</taxon>
        <taxon>Actinorhabdospora</taxon>
    </lineage>
</organism>
<accession>A0A9W6SJC5</accession>
<dbReference type="PANTHER" id="PTHR42855">
    <property type="entry name" value="ABC TRANSPORTER ATP-BINDING SUBUNIT"/>
    <property type="match status" value="1"/>
</dbReference>
<dbReference type="Pfam" id="PF00005">
    <property type="entry name" value="ABC_tran"/>
    <property type="match status" value="2"/>
</dbReference>
<dbReference type="SMART" id="SM00382">
    <property type="entry name" value="AAA"/>
    <property type="match status" value="2"/>
</dbReference>
<dbReference type="InterPro" id="IPR017871">
    <property type="entry name" value="ABC_transporter-like_CS"/>
</dbReference>
<feature type="region of interest" description="Disordered" evidence="3">
    <location>
        <begin position="327"/>
        <end position="349"/>
    </location>
</feature>
<evidence type="ECO:0000313" key="5">
    <source>
        <dbReference type="EMBL" id="GLZ76644.1"/>
    </source>
</evidence>
<dbReference type="InterPro" id="IPR003593">
    <property type="entry name" value="AAA+_ATPase"/>
</dbReference>
<dbReference type="AlphaFoldDB" id="A0A9W6SJC5"/>
<keyword evidence="2 5" id="KW-0067">ATP-binding</keyword>
<dbReference type="CDD" id="cd03221">
    <property type="entry name" value="ABCF_EF-3"/>
    <property type="match status" value="1"/>
</dbReference>
<evidence type="ECO:0000256" key="3">
    <source>
        <dbReference type="SAM" id="MobiDB-lite"/>
    </source>
</evidence>
<gene>
    <name evidence="5" type="ORF">Afil01_14510</name>
</gene>
<proteinExistence type="predicted"/>
<evidence type="ECO:0000256" key="2">
    <source>
        <dbReference type="ARBA" id="ARBA00022840"/>
    </source>
</evidence>
<dbReference type="GO" id="GO:0016887">
    <property type="term" value="F:ATP hydrolysis activity"/>
    <property type="evidence" value="ECO:0007669"/>
    <property type="project" value="InterPro"/>
</dbReference>
<feature type="domain" description="ABC transporter" evidence="4">
    <location>
        <begin position="342"/>
        <end position="528"/>
    </location>
</feature>
<name>A0A9W6SJC5_9ACTN</name>
<dbReference type="EMBL" id="BSTX01000001">
    <property type="protein sequence ID" value="GLZ76644.1"/>
    <property type="molecule type" value="Genomic_DNA"/>
</dbReference>
<dbReference type="Proteomes" id="UP001165079">
    <property type="component" value="Unassembled WGS sequence"/>
</dbReference>
<dbReference type="InterPro" id="IPR003439">
    <property type="entry name" value="ABC_transporter-like_ATP-bd"/>
</dbReference>
<keyword evidence="1" id="KW-0547">Nucleotide-binding</keyword>
<dbReference type="PROSITE" id="PS50893">
    <property type="entry name" value="ABC_TRANSPORTER_2"/>
    <property type="match status" value="2"/>
</dbReference>
<sequence>MRTSALTASHLVLDGVTRRYGDRVVLDRVSLSVKPGEKAAVIGDNGAGKSTLLRLMTGREDPDNGTVSVHAPGGTGHLAQTDGLPASATVGDLIDLALAGLRELDRLMREAEADLSSPAALERYAALAAAFEARDGYRADQRVEAMLHHLGGPSPDRARPLGTLSGGERARLNLAATLASAPELLLLDEPTNDLDDEAVAWLEDHLRDHPGTLVAVTHDREFLARVSTTILEVAEHRVRRYGGGHDGYLTAKATERQTRLREHREWREEIRRQGELATSNAIRLEAIPRKGPWAFSGAGAFRARSRHHGAMSRVRDARERLTRLTAAPKEAPPEPLRFSGRPQGDGVATSLSGAFARGIRLPDLRLEPGGRLLVTGPNGSGKSTLLAVLAGELDGGPHAVRHTGRVGHLRQRAEPTTDARTLLAAYAEGLPGVPEDHADGLLALGLFHPGDLDRAVRDLSIGQRRRLELARVVAAPVDLLLLDEPTNHLTPELADELEAALAEYPGAVVLVSHDRRMRRGFGGTRLVM</sequence>
<protein>
    <submittedName>
        <fullName evidence="5">ABC transporter ATP-binding protein</fullName>
    </submittedName>
</protein>
<dbReference type="Gene3D" id="3.40.50.300">
    <property type="entry name" value="P-loop containing nucleotide triphosphate hydrolases"/>
    <property type="match status" value="2"/>
</dbReference>
<dbReference type="FunFam" id="3.40.50.300:FF:000011">
    <property type="entry name" value="Putative ABC transporter ATP-binding component"/>
    <property type="match status" value="1"/>
</dbReference>
<dbReference type="InterPro" id="IPR051309">
    <property type="entry name" value="ABCF_ATPase"/>
</dbReference>
<dbReference type="SUPFAM" id="SSF52540">
    <property type="entry name" value="P-loop containing nucleoside triphosphate hydrolases"/>
    <property type="match status" value="2"/>
</dbReference>
<evidence type="ECO:0000256" key="1">
    <source>
        <dbReference type="ARBA" id="ARBA00022741"/>
    </source>
</evidence>
<dbReference type="GO" id="GO:0005524">
    <property type="term" value="F:ATP binding"/>
    <property type="evidence" value="ECO:0007669"/>
    <property type="project" value="UniProtKB-KW"/>
</dbReference>
<dbReference type="PANTHER" id="PTHR42855:SF1">
    <property type="entry name" value="ABC TRANSPORTER DOMAIN-CONTAINING PROTEIN"/>
    <property type="match status" value="1"/>
</dbReference>
<evidence type="ECO:0000313" key="6">
    <source>
        <dbReference type="Proteomes" id="UP001165079"/>
    </source>
</evidence>
<dbReference type="PROSITE" id="PS00211">
    <property type="entry name" value="ABC_TRANSPORTER_1"/>
    <property type="match status" value="1"/>
</dbReference>
<feature type="domain" description="ABC transporter" evidence="4">
    <location>
        <begin position="11"/>
        <end position="260"/>
    </location>
</feature>
<evidence type="ECO:0000259" key="4">
    <source>
        <dbReference type="PROSITE" id="PS50893"/>
    </source>
</evidence>
<dbReference type="InterPro" id="IPR027417">
    <property type="entry name" value="P-loop_NTPase"/>
</dbReference>
<keyword evidence="6" id="KW-1185">Reference proteome</keyword>
<reference evidence="5" key="1">
    <citation type="submission" date="2023-03" db="EMBL/GenBank/DDBJ databases">
        <title>Actinorhabdospora filicis NBRC 111898.</title>
        <authorList>
            <person name="Ichikawa N."/>
            <person name="Sato H."/>
            <person name="Tonouchi N."/>
        </authorList>
    </citation>
    <scope>NUCLEOTIDE SEQUENCE</scope>
    <source>
        <strain evidence="5">NBRC 111898</strain>
    </source>
</reference>